<keyword evidence="6 7" id="KW-0503">Monooxygenase</keyword>
<dbReference type="Gene3D" id="1.10.630.10">
    <property type="entry name" value="Cytochrome P450"/>
    <property type="match status" value="1"/>
</dbReference>
<gene>
    <name evidence="9" type="ORF">ASPTUDRAFT_686750</name>
</gene>
<keyword evidence="3 7" id="KW-0479">Metal-binding</keyword>
<protein>
    <recommendedName>
        <fullName evidence="11">Cytochrome P450</fullName>
    </recommendedName>
</protein>
<dbReference type="InterPro" id="IPR036396">
    <property type="entry name" value="Cyt_P450_sf"/>
</dbReference>
<dbReference type="EMBL" id="KV878204">
    <property type="protein sequence ID" value="OJI82703.1"/>
    <property type="molecule type" value="Genomic_DNA"/>
</dbReference>
<evidence type="ECO:0000313" key="10">
    <source>
        <dbReference type="Proteomes" id="UP000184304"/>
    </source>
</evidence>
<dbReference type="Pfam" id="PF00067">
    <property type="entry name" value="p450"/>
    <property type="match status" value="1"/>
</dbReference>
<comment type="cofactor">
    <cofactor evidence="1">
        <name>heme</name>
        <dbReference type="ChEBI" id="CHEBI:30413"/>
    </cofactor>
</comment>
<evidence type="ECO:0000256" key="6">
    <source>
        <dbReference type="ARBA" id="ARBA00023033"/>
    </source>
</evidence>
<feature type="compositionally biased region" description="Polar residues" evidence="8">
    <location>
        <begin position="1"/>
        <end position="10"/>
    </location>
</feature>
<evidence type="ECO:0000256" key="3">
    <source>
        <dbReference type="ARBA" id="ARBA00022723"/>
    </source>
</evidence>
<keyword evidence="4 7" id="KW-0560">Oxidoreductase</keyword>
<evidence type="ECO:0008006" key="11">
    <source>
        <dbReference type="Google" id="ProtNLM"/>
    </source>
</evidence>
<dbReference type="InterPro" id="IPR017972">
    <property type="entry name" value="Cyt_P450_CS"/>
</dbReference>
<reference evidence="10" key="1">
    <citation type="journal article" date="2017" name="Genome Biol.">
        <title>Comparative genomics reveals high biological diversity and specific adaptations in the industrially and medically important fungal genus Aspergillus.</title>
        <authorList>
            <person name="de Vries R.P."/>
            <person name="Riley R."/>
            <person name="Wiebenga A."/>
            <person name="Aguilar-Osorio G."/>
            <person name="Amillis S."/>
            <person name="Uchima C.A."/>
            <person name="Anderluh G."/>
            <person name="Asadollahi M."/>
            <person name="Askin M."/>
            <person name="Barry K."/>
            <person name="Battaglia E."/>
            <person name="Bayram O."/>
            <person name="Benocci T."/>
            <person name="Braus-Stromeyer S.A."/>
            <person name="Caldana C."/>
            <person name="Canovas D."/>
            <person name="Cerqueira G.C."/>
            <person name="Chen F."/>
            <person name="Chen W."/>
            <person name="Choi C."/>
            <person name="Clum A."/>
            <person name="Dos Santos R.A."/>
            <person name="Damasio A.R."/>
            <person name="Diallinas G."/>
            <person name="Emri T."/>
            <person name="Fekete E."/>
            <person name="Flipphi M."/>
            <person name="Freyberg S."/>
            <person name="Gallo A."/>
            <person name="Gournas C."/>
            <person name="Habgood R."/>
            <person name="Hainaut M."/>
            <person name="Harispe M.L."/>
            <person name="Henrissat B."/>
            <person name="Hilden K.S."/>
            <person name="Hope R."/>
            <person name="Hossain A."/>
            <person name="Karabika E."/>
            <person name="Karaffa L."/>
            <person name="Karanyi Z."/>
            <person name="Krasevec N."/>
            <person name="Kuo A."/>
            <person name="Kusch H."/>
            <person name="LaButti K."/>
            <person name="Lagendijk E.L."/>
            <person name="Lapidus A."/>
            <person name="Levasseur A."/>
            <person name="Lindquist E."/>
            <person name="Lipzen A."/>
            <person name="Logrieco A.F."/>
            <person name="MacCabe A."/>
            <person name="Maekelae M.R."/>
            <person name="Malavazi I."/>
            <person name="Melin P."/>
            <person name="Meyer V."/>
            <person name="Mielnichuk N."/>
            <person name="Miskei M."/>
            <person name="Molnar A.P."/>
            <person name="Mule G."/>
            <person name="Ngan C.Y."/>
            <person name="Orejas M."/>
            <person name="Orosz E."/>
            <person name="Ouedraogo J.P."/>
            <person name="Overkamp K.M."/>
            <person name="Park H.-S."/>
            <person name="Perrone G."/>
            <person name="Piumi F."/>
            <person name="Punt P.J."/>
            <person name="Ram A.F."/>
            <person name="Ramon A."/>
            <person name="Rauscher S."/>
            <person name="Record E."/>
            <person name="Riano-Pachon D.M."/>
            <person name="Robert V."/>
            <person name="Roehrig J."/>
            <person name="Ruller R."/>
            <person name="Salamov A."/>
            <person name="Salih N.S."/>
            <person name="Samson R.A."/>
            <person name="Sandor E."/>
            <person name="Sanguinetti M."/>
            <person name="Schuetze T."/>
            <person name="Sepcic K."/>
            <person name="Shelest E."/>
            <person name="Sherlock G."/>
            <person name="Sophianopoulou V."/>
            <person name="Squina F.M."/>
            <person name="Sun H."/>
            <person name="Susca A."/>
            <person name="Todd R.B."/>
            <person name="Tsang A."/>
            <person name="Unkles S.E."/>
            <person name="van de Wiele N."/>
            <person name="van Rossen-Uffink D."/>
            <person name="Oliveira J.V."/>
            <person name="Vesth T.C."/>
            <person name="Visser J."/>
            <person name="Yu J.-H."/>
            <person name="Zhou M."/>
            <person name="Andersen M.R."/>
            <person name="Archer D.B."/>
            <person name="Baker S.E."/>
            <person name="Benoit I."/>
            <person name="Brakhage A.A."/>
            <person name="Braus G.H."/>
            <person name="Fischer R."/>
            <person name="Frisvad J.C."/>
            <person name="Goldman G.H."/>
            <person name="Houbraken J."/>
            <person name="Oakley B."/>
            <person name="Pocsi I."/>
            <person name="Scazzocchio C."/>
            <person name="Seiboth B."/>
            <person name="vanKuyk P.A."/>
            <person name="Wortman J."/>
            <person name="Dyer P.S."/>
            <person name="Grigoriev I.V."/>
        </authorList>
    </citation>
    <scope>NUCLEOTIDE SEQUENCE [LARGE SCALE GENOMIC DNA]</scope>
    <source>
        <strain evidence="10">CBS 134.48</strain>
    </source>
</reference>
<dbReference type="InterPro" id="IPR050121">
    <property type="entry name" value="Cytochrome_P450_monoxygenase"/>
</dbReference>
<evidence type="ECO:0000313" key="9">
    <source>
        <dbReference type="EMBL" id="OJI82703.1"/>
    </source>
</evidence>
<evidence type="ECO:0000256" key="4">
    <source>
        <dbReference type="ARBA" id="ARBA00023002"/>
    </source>
</evidence>
<sequence>MYIQSSLQQGEDTRLTSRGKIPVPSGRRRRHNQIPAGCSVSTGIYSIHSLLYCPPQTRTPRNNGCPTKQSQSQRHINLGVSSAKYAPFSQGTRACIGRHLAQLKLQMALASIMWSYDMRRPAMTAAMMGAGHAGQALGERTRRNSNFTTRSSARTRPVIQLRPRGHTQQKTNRVGYSAGYKEQYRPPEEMIACR</sequence>
<dbReference type="AlphaFoldDB" id="A0A1L9N083"/>
<dbReference type="GO" id="GO:0005506">
    <property type="term" value="F:iron ion binding"/>
    <property type="evidence" value="ECO:0007669"/>
    <property type="project" value="InterPro"/>
</dbReference>
<dbReference type="GO" id="GO:0004497">
    <property type="term" value="F:monooxygenase activity"/>
    <property type="evidence" value="ECO:0007669"/>
    <property type="project" value="UniProtKB-KW"/>
</dbReference>
<evidence type="ECO:0000256" key="8">
    <source>
        <dbReference type="SAM" id="MobiDB-lite"/>
    </source>
</evidence>
<dbReference type="PROSITE" id="PS00086">
    <property type="entry name" value="CYTOCHROME_P450"/>
    <property type="match status" value="1"/>
</dbReference>
<keyword evidence="7" id="KW-0349">Heme</keyword>
<dbReference type="GO" id="GO:0020037">
    <property type="term" value="F:heme binding"/>
    <property type="evidence" value="ECO:0007669"/>
    <property type="project" value="InterPro"/>
</dbReference>
<dbReference type="GO" id="GO:0016705">
    <property type="term" value="F:oxidoreductase activity, acting on paired donors, with incorporation or reduction of molecular oxygen"/>
    <property type="evidence" value="ECO:0007669"/>
    <property type="project" value="InterPro"/>
</dbReference>
<keyword evidence="5 7" id="KW-0408">Iron</keyword>
<evidence type="ECO:0000256" key="7">
    <source>
        <dbReference type="RuleBase" id="RU000461"/>
    </source>
</evidence>
<dbReference type="PANTHER" id="PTHR24305">
    <property type="entry name" value="CYTOCHROME P450"/>
    <property type="match status" value="1"/>
</dbReference>
<dbReference type="InterPro" id="IPR001128">
    <property type="entry name" value="Cyt_P450"/>
</dbReference>
<name>A0A1L9N083_ASPTC</name>
<comment type="similarity">
    <text evidence="2 7">Belongs to the cytochrome P450 family.</text>
</comment>
<keyword evidence="10" id="KW-1185">Reference proteome</keyword>
<evidence type="ECO:0000256" key="1">
    <source>
        <dbReference type="ARBA" id="ARBA00001971"/>
    </source>
</evidence>
<evidence type="ECO:0000256" key="5">
    <source>
        <dbReference type="ARBA" id="ARBA00023004"/>
    </source>
</evidence>
<feature type="region of interest" description="Disordered" evidence="8">
    <location>
        <begin position="1"/>
        <end position="34"/>
    </location>
</feature>
<organism evidence="9 10">
    <name type="scientific">Aspergillus tubingensis (strain CBS 134.48)</name>
    <dbReference type="NCBI Taxonomy" id="767770"/>
    <lineage>
        <taxon>Eukaryota</taxon>
        <taxon>Fungi</taxon>
        <taxon>Dikarya</taxon>
        <taxon>Ascomycota</taxon>
        <taxon>Pezizomycotina</taxon>
        <taxon>Eurotiomycetes</taxon>
        <taxon>Eurotiomycetidae</taxon>
        <taxon>Eurotiales</taxon>
        <taxon>Aspergillaceae</taxon>
        <taxon>Aspergillus</taxon>
        <taxon>Aspergillus subgen. Circumdati</taxon>
    </lineage>
</organism>
<dbReference type="VEuPathDB" id="FungiDB:ASPTUDRAFT_686750"/>
<dbReference type="PANTHER" id="PTHR24305:SF166">
    <property type="entry name" value="CYTOCHROME P450 12A4, MITOCHONDRIAL-RELATED"/>
    <property type="match status" value="1"/>
</dbReference>
<accession>A0A1L9N083</accession>
<proteinExistence type="inferred from homology"/>
<dbReference type="Proteomes" id="UP000184304">
    <property type="component" value="Unassembled WGS sequence"/>
</dbReference>
<dbReference type="SUPFAM" id="SSF48264">
    <property type="entry name" value="Cytochrome P450"/>
    <property type="match status" value="1"/>
</dbReference>
<dbReference type="STRING" id="767770.A0A1L9N083"/>
<evidence type="ECO:0000256" key="2">
    <source>
        <dbReference type="ARBA" id="ARBA00010617"/>
    </source>
</evidence>